<organism evidence="11 12">
    <name type="scientific">Oryzias latipes</name>
    <name type="common">Japanese rice fish</name>
    <name type="synonym">Japanese killifish</name>
    <dbReference type="NCBI Taxonomy" id="8090"/>
    <lineage>
        <taxon>Eukaryota</taxon>
        <taxon>Metazoa</taxon>
        <taxon>Chordata</taxon>
        <taxon>Craniata</taxon>
        <taxon>Vertebrata</taxon>
        <taxon>Euteleostomi</taxon>
        <taxon>Actinopterygii</taxon>
        <taxon>Neopterygii</taxon>
        <taxon>Teleostei</taxon>
        <taxon>Neoteleostei</taxon>
        <taxon>Acanthomorphata</taxon>
        <taxon>Ovalentaria</taxon>
        <taxon>Atherinomorphae</taxon>
        <taxon>Beloniformes</taxon>
        <taxon>Adrianichthyidae</taxon>
        <taxon>Oryziinae</taxon>
        <taxon>Oryzias</taxon>
    </lineage>
</organism>
<dbReference type="InterPro" id="IPR016187">
    <property type="entry name" value="CTDL_fold"/>
</dbReference>
<dbReference type="GO" id="GO:0005201">
    <property type="term" value="F:extracellular matrix structural constituent"/>
    <property type="evidence" value="ECO:0007669"/>
    <property type="project" value="InterPro"/>
</dbReference>
<keyword evidence="6" id="KW-0084">Basement membrane</keyword>
<accession>A0A3P9HSM9</accession>
<dbReference type="InterPro" id="IPR036954">
    <property type="entry name" value="Collagen_IV_NC_sf"/>
</dbReference>
<evidence type="ECO:0000256" key="1">
    <source>
        <dbReference type="ARBA" id="ARBA00003696"/>
    </source>
</evidence>
<evidence type="ECO:0000313" key="11">
    <source>
        <dbReference type="Ensembl" id="ENSORLP00015010776.1"/>
    </source>
</evidence>
<keyword evidence="7" id="KW-0176">Collagen</keyword>
<evidence type="ECO:0000313" key="12">
    <source>
        <dbReference type="Proteomes" id="UP000265200"/>
    </source>
</evidence>
<sequence>RPGPAGPPRGPQSQRARSGGKGGAAPAQPGGQPPAPPTQGPTGEGREKGDPGQMITDGKTPGEPGKPGFPGYTGLKGEPGTPGPSGLSGSPGFPGVQGSQGQRGETGSLGDAGLRGEEGLVGDQGPKGLKGQKGSFRVVDFKGEVMFSHTNCLKVFQTLPCSGLDAGEKGDRGPPGLLGRTGYSGQTGFSGNPGASGITGPEVRPGAPCREKTMGFLLVVHSQSESIPRCPLQTEKLWEGYSLLYLEGQEKAYTQDLGAAGSCVRVFSTMPFSSCDMNRCLYASRNDKSYWLSTMANVTREPVMGDSIRSLISRCVVCEAPSTPVAMHSQNSIEPKCPSNWATLWTGYSFIMHTGAGDEGGGQSLTSSGSCLTEFKSLPFLECQGPRGTCHFFANIYSFWLTHQEGGASYTRRNSSTLIDPMQHKNNISRCRVCMKLTNQ</sequence>
<dbReference type="Pfam" id="PF01413">
    <property type="entry name" value="C4"/>
    <property type="match status" value="2"/>
</dbReference>
<feature type="domain" description="Collagen IV NC1" evidence="10">
    <location>
        <begin position="215"/>
        <end position="438"/>
    </location>
</feature>
<evidence type="ECO:0000256" key="2">
    <source>
        <dbReference type="ARBA" id="ARBA00004302"/>
    </source>
</evidence>
<evidence type="ECO:0000256" key="8">
    <source>
        <dbReference type="ARBA" id="ARBA00023157"/>
    </source>
</evidence>
<dbReference type="InterPro" id="IPR008160">
    <property type="entry name" value="Collagen"/>
</dbReference>
<evidence type="ECO:0000256" key="6">
    <source>
        <dbReference type="ARBA" id="ARBA00022869"/>
    </source>
</evidence>
<proteinExistence type="predicted"/>
<evidence type="ECO:0000256" key="5">
    <source>
        <dbReference type="ARBA" id="ARBA00022737"/>
    </source>
</evidence>
<dbReference type="InterPro" id="IPR050149">
    <property type="entry name" value="Collagen_superfamily"/>
</dbReference>
<reference evidence="11" key="3">
    <citation type="submission" date="2025-08" db="UniProtKB">
        <authorList>
            <consortium name="Ensembl"/>
        </authorList>
    </citation>
    <scope>IDENTIFICATION</scope>
    <source>
        <strain evidence="11">HSOK</strain>
    </source>
</reference>
<dbReference type="FunFam" id="2.170.240.10:FF:000001">
    <property type="entry name" value="Collagen IV alpha 1 chain"/>
    <property type="match status" value="1"/>
</dbReference>
<dbReference type="SUPFAM" id="SSF56436">
    <property type="entry name" value="C-type lectin-like"/>
    <property type="match status" value="2"/>
</dbReference>
<feature type="region of interest" description="Disordered" evidence="9">
    <location>
        <begin position="1"/>
        <end position="133"/>
    </location>
</feature>
<keyword evidence="4" id="KW-0272">Extracellular matrix</keyword>
<evidence type="ECO:0000256" key="9">
    <source>
        <dbReference type="SAM" id="MobiDB-lite"/>
    </source>
</evidence>
<dbReference type="Gene3D" id="2.170.240.10">
    <property type="entry name" value="Collagen IV, non-collagenous"/>
    <property type="match status" value="1"/>
</dbReference>
<evidence type="ECO:0000256" key="7">
    <source>
        <dbReference type="ARBA" id="ARBA00023119"/>
    </source>
</evidence>
<reference evidence="11" key="4">
    <citation type="submission" date="2025-09" db="UniProtKB">
        <authorList>
            <consortium name="Ensembl"/>
        </authorList>
    </citation>
    <scope>IDENTIFICATION</scope>
    <source>
        <strain evidence="11">HSOK</strain>
    </source>
</reference>
<feature type="compositionally biased region" description="Low complexity" evidence="9">
    <location>
        <begin position="84"/>
        <end position="94"/>
    </location>
</feature>
<dbReference type="SMART" id="SM00111">
    <property type="entry name" value="C4"/>
    <property type="match status" value="2"/>
</dbReference>
<dbReference type="GO" id="GO:0005604">
    <property type="term" value="C:basement membrane"/>
    <property type="evidence" value="ECO:0007669"/>
    <property type="project" value="UniProtKB-SubCell"/>
</dbReference>
<dbReference type="Pfam" id="PF01391">
    <property type="entry name" value="Collagen"/>
    <property type="match status" value="1"/>
</dbReference>
<comment type="subcellular location">
    <subcellularLocation>
        <location evidence="2">Secreted</location>
        <location evidence="2">Extracellular space</location>
        <location evidence="2">Extracellular matrix</location>
        <location evidence="2">Basement membrane</location>
    </subcellularLocation>
</comment>
<comment type="function">
    <text evidence="1">Type IV collagen is the major structural component of glomerular basement membranes (GBM), forming a 'chicken-wire' meshwork together with laminins, proteoglycans and entactin/nidogen.</text>
</comment>
<dbReference type="Ensembl" id="ENSORLT00015017467.1">
    <property type="protein sequence ID" value="ENSORLP00015010776.1"/>
    <property type="gene ID" value="ENSORLG00015011631.1"/>
</dbReference>
<dbReference type="AlphaFoldDB" id="A0A3P9HSM9"/>
<dbReference type="InterPro" id="IPR001442">
    <property type="entry name" value="Collagen_IV_NC"/>
</dbReference>
<dbReference type="PROSITE" id="PS51403">
    <property type="entry name" value="NC1_IV"/>
    <property type="match status" value="1"/>
</dbReference>
<keyword evidence="5" id="KW-0677">Repeat</keyword>
<keyword evidence="3" id="KW-0964">Secreted</keyword>
<reference evidence="11 12" key="2">
    <citation type="submission" date="2017-04" db="EMBL/GenBank/DDBJ databases">
        <title>CpG methylation of centromeres and impact of large insertions on vertebrate speciation.</title>
        <authorList>
            <person name="Ichikawa K."/>
            <person name="Yoshimura J."/>
            <person name="Morishita S."/>
        </authorList>
    </citation>
    <scope>NUCLEOTIDE SEQUENCE</scope>
    <source>
        <strain evidence="11 12">HSOK</strain>
    </source>
</reference>
<dbReference type="Proteomes" id="UP000265200">
    <property type="component" value="Chromosome 13"/>
</dbReference>
<keyword evidence="8" id="KW-1015">Disulfide bond</keyword>
<evidence type="ECO:0000256" key="4">
    <source>
        <dbReference type="ARBA" id="ARBA00022530"/>
    </source>
</evidence>
<name>A0A3P9HSM9_ORYLA</name>
<reference key="1">
    <citation type="journal article" date="2007" name="Nature">
        <title>The medaka draft genome and insights into vertebrate genome evolution.</title>
        <authorList>
            <person name="Kasahara M."/>
            <person name="Naruse K."/>
            <person name="Sasaki S."/>
            <person name="Nakatani Y."/>
            <person name="Qu W."/>
            <person name="Ahsan B."/>
            <person name="Yamada T."/>
            <person name="Nagayasu Y."/>
            <person name="Doi K."/>
            <person name="Kasai Y."/>
            <person name="Jindo T."/>
            <person name="Kobayashi D."/>
            <person name="Shimada A."/>
            <person name="Toyoda A."/>
            <person name="Kuroki Y."/>
            <person name="Fujiyama A."/>
            <person name="Sasaki T."/>
            <person name="Shimizu A."/>
            <person name="Asakawa S."/>
            <person name="Shimizu N."/>
            <person name="Hashimoto S."/>
            <person name="Yang J."/>
            <person name="Lee Y."/>
            <person name="Matsushima K."/>
            <person name="Sugano S."/>
            <person name="Sakaizumi M."/>
            <person name="Narita T."/>
            <person name="Ohishi K."/>
            <person name="Haga S."/>
            <person name="Ohta F."/>
            <person name="Nomoto H."/>
            <person name="Nogata K."/>
            <person name="Morishita T."/>
            <person name="Endo T."/>
            <person name="Shin-I T."/>
            <person name="Takeda H."/>
            <person name="Morishita S."/>
            <person name="Kohara Y."/>
        </authorList>
    </citation>
    <scope>NUCLEOTIDE SEQUENCE [LARGE SCALE GENOMIC DNA]</scope>
    <source>
        <strain>Hd-rR</strain>
    </source>
</reference>
<dbReference type="PANTHER" id="PTHR24023:SF1082">
    <property type="entry name" value="COLLAGEN TRIPLE HELIX REPEAT"/>
    <property type="match status" value="1"/>
</dbReference>
<dbReference type="GO" id="GO:0005581">
    <property type="term" value="C:collagen trimer"/>
    <property type="evidence" value="ECO:0007669"/>
    <property type="project" value="UniProtKB-KW"/>
</dbReference>
<evidence type="ECO:0000256" key="3">
    <source>
        <dbReference type="ARBA" id="ARBA00022525"/>
    </source>
</evidence>
<dbReference type="PANTHER" id="PTHR24023">
    <property type="entry name" value="COLLAGEN ALPHA"/>
    <property type="match status" value="1"/>
</dbReference>
<feature type="compositionally biased region" description="Pro residues" evidence="9">
    <location>
        <begin position="1"/>
        <end position="10"/>
    </location>
</feature>
<evidence type="ECO:0000259" key="10">
    <source>
        <dbReference type="PROSITE" id="PS51403"/>
    </source>
</evidence>
<protein>
    <recommendedName>
        <fullName evidence="10">Collagen IV NC1 domain-containing protein</fullName>
    </recommendedName>
</protein>